<dbReference type="EMBL" id="KN551462">
    <property type="protein sequence ID" value="KHJ92272.1"/>
    <property type="molecule type" value="Genomic_DNA"/>
</dbReference>
<protein>
    <recommendedName>
        <fullName evidence="3">VWFA domain-containing protein</fullName>
    </recommendedName>
</protein>
<evidence type="ECO:0000313" key="2">
    <source>
        <dbReference type="Proteomes" id="UP000053660"/>
    </source>
</evidence>
<dbReference type="Proteomes" id="UP000053660">
    <property type="component" value="Unassembled WGS sequence"/>
</dbReference>
<dbReference type="AlphaFoldDB" id="A0A0B1T8Z2"/>
<name>A0A0B1T8Z2_OESDE</name>
<organism evidence="1 2">
    <name type="scientific">Oesophagostomum dentatum</name>
    <name type="common">Nodular worm</name>
    <dbReference type="NCBI Taxonomy" id="61180"/>
    <lineage>
        <taxon>Eukaryota</taxon>
        <taxon>Metazoa</taxon>
        <taxon>Ecdysozoa</taxon>
        <taxon>Nematoda</taxon>
        <taxon>Chromadorea</taxon>
        <taxon>Rhabditida</taxon>
        <taxon>Rhabditina</taxon>
        <taxon>Rhabditomorpha</taxon>
        <taxon>Strongyloidea</taxon>
        <taxon>Strongylidae</taxon>
        <taxon>Oesophagostomum</taxon>
    </lineage>
</organism>
<proteinExistence type="predicted"/>
<gene>
    <name evidence="1" type="ORF">OESDEN_07844</name>
</gene>
<keyword evidence="2" id="KW-1185">Reference proteome</keyword>
<sequence length="71" mass="8084">MATKDLYGAKNRTHVPKVIVIVASADHEKDLYEPNKDEAEDFKRLGGHIITIGEVHAEPIQERYRTRKAGR</sequence>
<evidence type="ECO:0008006" key="3">
    <source>
        <dbReference type="Google" id="ProtNLM"/>
    </source>
</evidence>
<reference evidence="1 2" key="1">
    <citation type="submission" date="2014-03" db="EMBL/GenBank/DDBJ databases">
        <title>Draft genome of the hookworm Oesophagostomum dentatum.</title>
        <authorList>
            <person name="Mitreva M."/>
        </authorList>
    </citation>
    <scope>NUCLEOTIDE SEQUENCE [LARGE SCALE GENOMIC DNA]</scope>
    <source>
        <strain evidence="1 2">OD-Hann</strain>
    </source>
</reference>
<evidence type="ECO:0000313" key="1">
    <source>
        <dbReference type="EMBL" id="KHJ92272.1"/>
    </source>
</evidence>
<accession>A0A0B1T8Z2</accession>